<comment type="caution">
    <text evidence="1">The sequence shown here is derived from an EMBL/GenBank/DDBJ whole genome shotgun (WGS) entry which is preliminary data.</text>
</comment>
<gene>
    <name evidence="1" type="ORF">P7K49_024821</name>
</gene>
<organism evidence="1 2">
    <name type="scientific">Saguinus oedipus</name>
    <name type="common">Cotton-top tamarin</name>
    <name type="synonym">Oedipomidas oedipus</name>
    <dbReference type="NCBI Taxonomy" id="9490"/>
    <lineage>
        <taxon>Eukaryota</taxon>
        <taxon>Metazoa</taxon>
        <taxon>Chordata</taxon>
        <taxon>Craniata</taxon>
        <taxon>Vertebrata</taxon>
        <taxon>Euteleostomi</taxon>
        <taxon>Mammalia</taxon>
        <taxon>Eutheria</taxon>
        <taxon>Euarchontoglires</taxon>
        <taxon>Primates</taxon>
        <taxon>Haplorrhini</taxon>
        <taxon>Platyrrhini</taxon>
        <taxon>Cebidae</taxon>
        <taxon>Callitrichinae</taxon>
        <taxon>Saguinus</taxon>
    </lineage>
</organism>
<evidence type="ECO:0000313" key="2">
    <source>
        <dbReference type="Proteomes" id="UP001266305"/>
    </source>
</evidence>
<reference evidence="1 2" key="1">
    <citation type="submission" date="2023-05" db="EMBL/GenBank/DDBJ databases">
        <title>B98-5 Cell Line De Novo Hybrid Assembly: An Optical Mapping Approach.</title>
        <authorList>
            <person name="Kananen K."/>
            <person name="Auerbach J.A."/>
            <person name="Kautto E."/>
            <person name="Blachly J.S."/>
        </authorList>
    </citation>
    <scope>NUCLEOTIDE SEQUENCE [LARGE SCALE GENOMIC DNA]</scope>
    <source>
        <strain evidence="1">B95-8</strain>
        <tissue evidence="1">Cell line</tissue>
    </source>
</reference>
<dbReference type="Proteomes" id="UP001266305">
    <property type="component" value="Unassembled WGS sequence"/>
</dbReference>
<accession>A0ABQ9URC7</accession>
<name>A0ABQ9URC7_SAGOE</name>
<proteinExistence type="predicted"/>
<keyword evidence="2" id="KW-1185">Reference proteome</keyword>
<dbReference type="EMBL" id="JASSZA010000011">
    <property type="protein sequence ID" value="KAK2099370.1"/>
    <property type="molecule type" value="Genomic_DNA"/>
</dbReference>
<protein>
    <submittedName>
        <fullName evidence="1">Uncharacterized protein</fullName>
    </submittedName>
</protein>
<sequence>MQVDWLPGSHRVPSLAANGVHWQVFCAALLEVPGHGLGGIQEGGRVRPGCLRSVGAGPLGTDRQRVRRYVQHYGLGSACDNIERMLKSVAVKLGKTQKLKILTGTGE</sequence>
<evidence type="ECO:0000313" key="1">
    <source>
        <dbReference type="EMBL" id="KAK2099370.1"/>
    </source>
</evidence>